<dbReference type="AlphaFoldDB" id="A0A5D0WJR7"/>
<dbReference type="SUPFAM" id="SSF48498">
    <property type="entry name" value="Tetracyclin repressor-like, C-terminal domain"/>
    <property type="match status" value="1"/>
</dbReference>
<evidence type="ECO:0000259" key="3">
    <source>
        <dbReference type="PROSITE" id="PS50977"/>
    </source>
</evidence>
<dbReference type="SUPFAM" id="SSF46689">
    <property type="entry name" value="Homeodomain-like"/>
    <property type="match status" value="1"/>
</dbReference>
<name>A0A5D0WJR7_9FIRM</name>
<dbReference type="Proteomes" id="UP000322619">
    <property type="component" value="Unassembled WGS sequence"/>
</dbReference>
<dbReference type="PROSITE" id="PS50977">
    <property type="entry name" value="HTH_TETR_2"/>
    <property type="match status" value="1"/>
</dbReference>
<dbReference type="PRINTS" id="PR00455">
    <property type="entry name" value="HTHTETR"/>
</dbReference>
<feature type="DNA-binding region" description="H-T-H motif" evidence="2">
    <location>
        <begin position="90"/>
        <end position="109"/>
    </location>
</feature>
<proteinExistence type="predicted"/>
<dbReference type="Pfam" id="PF00440">
    <property type="entry name" value="TetR_N"/>
    <property type="match status" value="1"/>
</dbReference>
<evidence type="ECO:0000256" key="2">
    <source>
        <dbReference type="PROSITE-ProRule" id="PRU00335"/>
    </source>
</evidence>
<protein>
    <submittedName>
        <fullName evidence="4">TetR/AcrR family transcriptional regulator</fullName>
    </submittedName>
</protein>
<dbReference type="PANTHER" id="PTHR30055:SF222">
    <property type="entry name" value="REGULATORY PROTEIN"/>
    <property type="match status" value="1"/>
</dbReference>
<keyword evidence="1 2" id="KW-0238">DNA-binding</keyword>
<sequence length="252" mass="29314">MQPLCCRSHLPVSTLHSVLRHYILFSSLVSPFYFYFTSFPCNLGLHFYDNTPTSSRFRKRLVRRYELDKRDRILRAALKLFNLYGFDNTPTARITKEAGVATGTLFNYFGSKEELINVLYLTCKESLTRRLTLGLEQESTFRSKLKRIYINYIGWSLDHTDEFLFFQQFCNASCIGETTRKEGLSKFNNIMELIAEGIEQEIIKNVSLDYMSNLLMGILNANTYYFIDNPSLAADDGFVETSFNFLWDSIKN</sequence>
<evidence type="ECO:0000313" key="4">
    <source>
        <dbReference type="EMBL" id="TYC84486.1"/>
    </source>
</evidence>
<comment type="caution">
    <text evidence="4">The sequence shown here is derived from an EMBL/GenBank/DDBJ whole genome shotgun (WGS) entry which is preliminary data.</text>
</comment>
<dbReference type="InterPro" id="IPR036271">
    <property type="entry name" value="Tet_transcr_reg_TetR-rel_C_sf"/>
</dbReference>
<gene>
    <name evidence="4" type="ORF">FXB42_12010</name>
</gene>
<evidence type="ECO:0000313" key="5">
    <source>
        <dbReference type="Proteomes" id="UP000322619"/>
    </source>
</evidence>
<accession>A0A5D0WJR7</accession>
<dbReference type="Gene3D" id="1.10.357.10">
    <property type="entry name" value="Tetracycline Repressor, domain 2"/>
    <property type="match status" value="1"/>
</dbReference>
<dbReference type="InterPro" id="IPR009057">
    <property type="entry name" value="Homeodomain-like_sf"/>
</dbReference>
<feature type="domain" description="HTH tetR-type" evidence="3">
    <location>
        <begin position="67"/>
        <end position="127"/>
    </location>
</feature>
<dbReference type="InterPro" id="IPR001647">
    <property type="entry name" value="HTH_TetR"/>
</dbReference>
<organism evidence="4 5">
    <name type="scientific">Acetobacterium wieringae</name>
    <dbReference type="NCBI Taxonomy" id="52694"/>
    <lineage>
        <taxon>Bacteria</taxon>
        <taxon>Bacillati</taxon>
        <taxon>Bacillota</taxon>
        <taxon>Clostridia</taxon>
        <taxon>Eubacteriales</taxon>
        <taxon>Eubacteriaceae</taxon>
        <taxon>Acetobacterium</taxon>
    </lineage>
</organism>
<dbReference type="GO" id="GO:0006355">
    <property type="term" value="P:regulation of DNA-templated transcription"/>
    <property type="evidence" value="ECO:0007669"/>
    <property type="project" value="UniProtKB-ARBA"/>
</dbReference>
<reference evidence="4 5" key="1">
    <citation type="submission" date="2019-08" db="EMBL/GenBank/DDBJ databases">
        <title>Isolation and enrichment of carboxydotrophic bacteria from anaerobic sludge for the production of bio-based chemicals from syngas.</title>
        <authorList>
            <person name="Antares A.L."/>
            <person name="Moreira J."/>
            <person name="Diender M."/>
            <person name="Parshina S.N."/>
            <person name="Stams A.J.M."/>
            <person name="Alves M."/>
            <person name="Alves J.I."/>
            <person name="Sousa D.Z."/>
        </authorList>
    </citation>
    <scope>NUCLEOTIDE SEQUENCE [LARGE SCALE GENOMIC DNA]</scope>
    <source>
        <strain evidence="4 5">JM</strain>
    </source>
</reference>
<dbReference type="GO" id="GO:0003677">
    <property type="term" value="F:DNA binding"/>
    <property type="evidence" value="ECO:0007669"/>
    <property type="project" value="UniProtKB-UniRule"/>
</dbReference>
<dbReference type="InterPro" id="IPR050109">
    <property type="entry name" value="HTH-type_TetR-like_transc_reg"/>
</dbReference>
<evidence type="ECO:0000256" key="1">
    <source>
        <dbReference type="ARBA" id="ARBA00023125"/>
    </source>
</evidence>
<dbReference type="EMBL" id="VSLA01000025">
    <property type="protein sequence ID" value="TYC84486.1"/>
    <property type="molecule type" value="Genomic_DNA"/>
</dbReference>
<dbReference type="PANTHER" id="PTHR30055">
    <property type="entry name" value="HTH-TYPE TRANSCRIPTIONAL REGULATOR RUTR"/>
    <property type="match status" value="1"/>
</dbReference>